<comment type="similarity">
    <text evidence="2 13">Belongs to the lipoxygenase family.</text>
</comment>
<dbReference type="GO" id="GO:0016702">
    <property type="term" value="F:oxidoreductase activity, acting on single donors with incorporation of molecular oxygen, incorporation of two atoms of oxygen"/>
    <property type="evidence" value="ECO:0007669"/>
    <property type="project" value="InterPro"/>
</dbReference>
<dbReference type="SMART" id="SM00308">
    <property type="entry name" value="LH2"/>
    <property type="match status" value="1"/>
</dbReference>
<dbReference type="InterPro" id="IPR036226">
    <property type="entry name" value="LipOase_C_sf"/>
</dbReference>
<keyword evidence="4 13" id="KW-0479">Metal-binding</keyword>
<evidence type="ECO:0000256" key="6">
    <source>
        <dbReference type="ARBA" id="ARBA00022832"/>
    </source>
</evidence>
<dbReference type="GO" id="GO:0046872">
    <property type="term" value="F:metal ion binding"/>
    <property type="evidence" value="ECO:0007669"/>
    <property type="project" value="UniProtKB-UniRule"/>
</dbReference>
<dbReference type="EMBL" id="GHES01047151">
    <property type="protein sequence ID" value="MPA77710.1"/>
    <property type="molecule type" value="Transcribed_RNA"/>
</dbReference>
<comment type="cofactor">
    <cofactor evidence="1 13">
        <name>Fe cation</name>
        <dbReference type="ChEBI" id="CHEBI:24875"/>
    </cofactor>
</comment>
<dbReference type="InterPro" id="IPR036392">
    <property type="entry name" value="PLAT/LH2_dom_sf"/>
</dbReference>
<keyword evidence="7 13" id="KW-0223">Dioxygenase</keyword>
<evidence type="ECO:0000256" key="12">
    <source>
        <dbReference type="PROSITE-ProRule" id="PRU00152"/>
    </source>
</evidence>
<comment type="function">
    <text evidence="14">Plant lipoxygenase may be involved in a number of diverse aspects of plant physiology including growth and development, pest resistance, and senescence or responses to wounding.</text>
</comment>
<dbReference type="PROSITE" id="PS00711">
    <property type="entry name" value="LIPOXYGENASE_1"/>
    <property type="match status" value="1"/>
</dbReference>
<comment type="caution">
    <text evidence="12">Lacks conserved residue(s) required for the propagation of feature annotation.</text>
</comment>
<proteinExistence type="inferred from homology"/>
<evidence type="ECO:0000256" key="2">
    <source>
        <dbReference type="ARBA" id="ARBA00009419"/>
    </source>
</evidence>
<keyword evidence="8 13" id="KW-0560">Oxidoreductase</keyword>
<dbReference type="InterPro" id="IPR020834">
    <property type="entry name" value="LipOase_CS"/>
</dbReference>
<dbReference type="Gene3D" id="3.10.450.60">
    <property type="match status" value="1"/>
</dbReference>
<dbReference type="Pfam" id="PF00305">
    <property type="entry name" value="Lipoxygenase"/>
    <property type="match status" value="1"/>
</dbReference>
<keyword evidence="10" id="KW-0443">Lipid metabolism</keyword>
<dbReference type="InterPro" id="IPR013819">
    <property type="entry name" value="LipOase_C"/>
</dbReference>
<dbReference type="UniPathway" id="UPA00382"/>
<dbReference type="Gene3D" id="2.60.60.20">
    <property type="entry name" value="PLAT/LH2 domain"/>
    <property type="match status" value="1"/>
</dbReference>
<dbReference type="EC" id="1.13.11.-" evidence="14"/>
<evidence type="ECO:0000256" key="15">
    <source>
        <dbReference type="SAM" id="MobiDB-lite"/>
    </source>
</evidence>
<dbReference type="Gene3D" id="4.10.372.10">
    <property type="entry name" value="Lipoxygenase-1, Domain 3"/>
    <property type="match status" value="1"/>
</dbReference>
<reference evidence="18" key="1">
    <citation type="submission" date="2019-08" db="EMBL/GenBank/DDBJ databases">
        <title>Reference gene set and small RNA set construction with multiple tissues from Davidia involucrata Baill.</title>
        <authorList>
            <person name="Yang H."/>
            <person name="Zhou C."/>
            <person name="Li G."/>
            <person name="Wang J."/>
            <person name="Gao P."/>
            <person name="Wang M."/>
            <person name="Wang R."/>
            <person name="Zhao Y."/>
        </authorList>
    </citation>
    <scope>NUCLEOTIDE SEQUENCE</scope>
    <source>
        <tissue evidence="18">Mixed with DoveR01_LX</tissue>
    </source>
</reference>
<keyword evidence="11 14" id="KW-0275">Fatty acid biosynthesis</keyword>
<dbReference type="SUPFAM" id="SSF49723">
    <property type="entry name" value="Lipase/lipooxygenase domain (PLAT/LH2 domain)"/>
    <property type="match status" value="1"/>
</dbReference>
<dbReference type="PANTHER" id="PTHR11771">
    <property type="entry name" value="LIPOXYGENASE"/>
    <property type="match status" value="1"/>
</dbReference>
<protein>
    <recommendedName>
        <fullName evidence="14">Lipoxygenase</fullName>
        <ecNumber evidence="14">1.13.11.-</ecNumber>
    </recommendedName>
</protein>
<feature type="domain" description="PLAT" evidence="16">
    <location>
        <begin position="104"/>
        <end position="229"/>
    </location>
</feature>
<evidence type="ECO:0000256" key="4">
    <source>
        <dbReference type="ARBA" id="ARBA00022723"/>
    </source>
</evidence>
<organism evidence="18">
    <name type="scientific">Davidia involucrata</name>
    <name type="common">Dove tree</name>
    <dbReference type="NCBI Taxonomy" id="16924"/>
    <lineage>
        <taxon>Eukaryota</taxon>
        <taxon>Viridiplantae</taxon>
        <taxon>Streptophyta</taxon>
        <taxon>Embryophyta</taxon>
        <taxon>Tracheophyta</taxon>
        <taxon>Spermatophyta</taxon>
        <taxon>Magnoliopsida</taxon>
        <taxon>eudicotyledons</taxon>
        <taxon>Gunneridae</taxon>
        <taxon>Pentapetalae</taxon>
        <taxon>asterids</taxon>
        <taxon>Cornales</taxon>
        <taxon>Nyssaceae</taxon>
        <taxon>Davidia</taxon>
    </lineage>
</organism>
<feature type="region of interest" description="Disordered" evidence="15">
    <location>
        <begin position="281"/>
        <end position="314"/>
    </location>
</feature>
<dbReference type="PROSITE" id="PS51393">
    <property type="entry name" value="LIPOXYGENASE_3"/>
    <property type="match status" value="1"/>
</dbReference>
<keyword evidence="5 14" id="KW-0925">Oxylipin biosynthesis</keyword>
<evidence type="ECO:0000256" key="3">
    <source>
        <dbReference type="ARBA" id="ARBA00022516"/>
    </source>
</evidence>
<evidence type="ECO:0000256" key="5">
    <source>
        <dbReference type="ARBA" id="ARBA00022767"/>
    </source>
</evidence>
<accession>A0A5B7C9W9</accession>
<evidence type="ECO:0000256" key="11">
    <source>
        <dbReference type="ARBA" id="ARBA00023160"/>
    </source>
</evidence>
<dbReference type="Gene3D" id="1.20.245.10">
    <property type="entry name" value="Lipoxygenase-1, Domain 5"/>
    <property type="match status" value="1"/>
</dbReference>
<evidence type="ECO:0000256" key="1">
    <source>
        <dbReference type="ARBA" id="ARBA00001962"/>
    </source>
</evidence>
<dbReference type="GO" id="GO:0006633">
    <property type="term" value="P:fatty acid biosynthetic process"/>
    <property type="evidence" value="ECO:0007669"/>
    <property type="project" value="UniProtKB-KW"/>
</dbReference>
<dbReference type="InterPro" id="IPR000907">
    <property type="entry name" value="LipOase"/>
</dbReference>
<dbReference type="AlphaFoldDB" id="A0A5B7C9W9"/>
<dbReference type="PROSITE" id="PS50095">
    <property type="entry name" value="PLAT"/>
    <property type="match status" value="1"/>
</dbReference>
<evidence type="ECO:0000256" key="14">
    <source>
        <dbReference type="RuleBase" id="RU003975"/>
    </source>
</evidence>
<dbReference type="Pfam" id="PF01477">
    <property type="entry name" value="PLAT"/>
    <property type="match status" value="1"/>
</dbReference>
<dbReference type="InterPro" id="IPR020833">
    <property type="entry name" value="LipOase_Fe_BS"/>
</dbReference>
<feature type="domain" description="Lipoxygenase" evidence="17">
    <location>
        <begin position="232"/>
        <end position="928"/>
    </location>
</feature>
<evidence type="ECO:0000256" key="10">
    <source>
        <dbReference type="ARBA" id="ARBA00023098"/>
    </source>
</evidence>
<evidence type="ECO:0000256" key="9">
    <source>
        <dbReference type="ARBA" id="ARBA00023004"/>
    </source>
</evidence>
<dbReference type="FunFam" id="1.20.245.10:FF:000002">
    <property type="entry name" value="Lipoxygenase"/>
    <property type="match status" value="1"/>
</dbReference>
<evidence type="ECO:0000259" key="17">
    <source>
        <dbReference type="PROSITE" id="PS51393"/>
    </source>
</evidence>
<dbReference type="PRINTS" id="PR00468">
    <property type="entry name" value="PLTLPOXGNASE"/>
</dbReference>
<evidence type="ECO:0000256" key="13">
    <source>
        <dbReference type="RuleBase" id="RU003974"/>
    </source>
</evidence>
<keyword evidence="9 13" id="KW-0408">Iron</keyword>
<feature type="region of interest" description="Disordered" evidence="15">
    <location>
        <begin position="254"/>
        <end position="273"/>
    </location>
</feature>
<dbReference type="InterPro" id="IPR001246">
    <property type="entry name" value="LipOase_plant"/>
</dbReference>
<dbReference type="GO" id="GO:0034440">
    <property type="term" value="P:lipid oxidation"/>
    <property type="evidence" value="ECO:0007669"/>
    <property type="project" value="InterPro"/>
</dbReference>
<evidence type="ECO:0000256" key="7">
    <source>
        <dbReference type="ARBA" id="ARBA00022964"/>
    </source>
</evidence>
<keyword evidence="3 14" id="KW-0444">Lipid biosynthesis</keyword>
<dbReference type="PROSITE" id="PS00081">
    <property type="entry name" value="LIPOXYGENASE_2"/>
    <property type="match status" value="1"/>
</dbReference>
<dbReference type="Gene3D" id="4.10.375.10">
    <property type="entry name" value="Lipoxygenase-1, Domain 2"/>
    <property type="match status" value="1"/>
</dbReference>
<evidence type="ECO:0000256" key="8">
    <source>
        <dbReference type="ARBA" id="ARBA00023002"/>
    </source>
</evidence>
<evidence type="ECO:0000259" key="16">
    <source>
        <dbReference type="PROSITE" id="PS50095"/>
    </source>
</evidence>
<dbReference type="GO" id="GO:0031408">
    <property type="term" value="P:oxylipin biosynthetic process"/>
    <property type="evidence" value="ECO:0007669"/>
    <property type="project" value="UniProtKB-UniRule"/>
</dbReference>
<comment type="pathway">
    <text evidence="14">Lipid metabolism; oxylipin biosynthesis.</text>
</comment>
<gene>
    <name evidence="18" type="ORF">Din_047151</name>
</gene>
<name>A0A5B7C9W9_DAVIN</name>
<dbReference type="SUPFAM" id="SSF48484">
    <property type="entry name" value="Lipoxigenase"/>
    <property type="match status" value="1"/>
</dbReference>
<dbReference type="InterPro" id="IPR001024">
    <property type="entry name" value="PLAT/LH2_dom"/>
</dbReference>
<sequence>MFTAQPRSTLKSDISTSAVRRSEAIAGAGNNGKLSGTRIQVPGFRSRVNGHRGSVRAVISSGDNKTVEGAKAVETSKDYNGSLESSSTSGGIDVTAVITIRKKMKEKITEKIEDQWESFINGIGQGISIQLISEEIDPVTKSGKRVESYVRGWLPKPSDHAHIVEYAANFTVPYDFGCPGAILITNFHGKEFYLMEIVIHGFNEGPVFFPANTWIHSRKDNPESRIIFKNHACLPSQTPPGLKDLRREDLLSIRGNGKGERKPHDRIYDYAPYNDLGNPDKGENLARPVLSGEDMPYPRRCRTGRPLAKSDPLSESRIEKPHPVYVPRDETFEETKQNSFSAGRFKAMLHNLVPSIAATLANSDISFTCFSEIDKLYNDGVLLKDEEQKELAENQFLHNMMKQVLTVGERLLKYEIPAIIKKDRFAWLRDNEFARQTLAGVNPVNIELLKDFPILSKLDPAFYGSPESAITKELIEQELHGMSVEEAIENKQLFILDYHDMLLPFIKKMNSLPGRKAYASRTIFFFTKTGFLRPIIIELSLPPTPSSSRNKSVYTHGHDATTHWIWKQAKAHVCSNDAGIHQLVNHWLRTHASMEPYIIATHRQLSSMHPIYKLLHPHMRYTLEINALARQGLINGGGIIEACFSPGKYAMELSSAAYKSMWRFDMEALPADLIRRGMAVEDPSMPCGVSLVIEDYPYASDGLLIWSAIKEWVESYVEHFYSEPNSVTSDVELQAWWNEIKNKGHYDKRDDPWWPKLDTKEDLSGILTTMIWIASGQHAAINFGQYPFGGYVPNRPTLMRKLIPQEDSPDYEKFLLNPQRTFLSSLPTQLQATKVMAVQDTLSTHSPDEEYLGQVHQLHYHWINDHEVLKLFEKFSSKLEEIEETINGRNKNIRLKNRNGAGIPPYELLLPSSGPGVTGRGIPNSVSI</sequence>
<dbReference type="InterPro" id="IPR027433">
    <property type="entry name" value="Lipoxygenase_dom_3"/>
</dbReference>
<dbReference type="PRINTS" id="PR00087">
    <property type="entry name" value="LIPOXYGENASE"/>
</dbReference>
<evidence type="ECO:0000313" key="18">
    <source>
        <dbReference type="EMBL" id="MPA77710.1"/>
    </source>
</evidence>
<keyword evidence="6" id="KW-0276">Fatty acid metabolism</keyword>
<feature type="compositionally biased region" description="Basic and acidic residues" evidence="15">
    <location>
        <begin position="254"/>
        <end position="268"/>
    </location>
</feature>